<evidence type="ECO:0000313" key="1">
    <source>
        <dbReference type="EMBL" id="PPE66985.1"/>
    </source>
</evidence>
<organism evidence="1 2">
    <name type="scientific">Caldimonas caldifontis</name>
    <dbReference type="NCBI Taxonomy" id="1452508"/>
    <lineage>
        <taxon>Bacteria</taxon>
        <taxon>Pseudomonadati</taxon>
        <taxon>Pseudomonadota</taxon>
        <taxon>Betaproteobacteria</taxon>
        <taxon>Burkholderiales</taxon>
        <taxon>Sphaerotilaceae</taxon>
        <taxon>Caldimonas</taxon>
    </lineage>
</organism>
<comment type="caution">
    <text evidence="1">The sequence shown here is derived from an EMBL/GenBank/DDBJ whole genome shotgun (WGS) entry which is preliminary data.</text>
</comment>
<evidence type="ECO:0000313" key="2">
    <source>
        <dbReference type="Proteomes" id="UP000238605"/>
    </source>
</evidence>
<sequence>MAVYQLDELTPTVHDTAWVADSAQVIGDVHLDEDTSVWFGTVIRGDTAPIRIGRGSNIQDNSVLHADLGVPLTIGEDVTVGHQVMLHGCTIGDGALIGIQAVVLNHARIGKGCVVGAGSVVTEGKEFPDGSLILGAPAKVVKQLTPEQVERFRLGAQHYVHNARRFRAGLKKIG</sequence>
<dbReference type="Proteomes" id="UP000238605">
    <property type="component" value="Unassembled WGS sequence"/>
</dbReference>
<dbReference type="Gene3D" id="2.160.10.10">
    <property type="entry name" value="Hexapeptide repeat proteins"/>
    <property type="match status" value="1"/>
</dbReference>
<dbReference type="Pfam" id="PF00132">
    <property type="entry name" value="Hexapep"/>
    <property type="match status" value="1"/>
</dbReference>
<dbReference type="InterPro" id="IPR001451">
    <property type="entry name" value="Hexapep"/>
</dbReference>
<dbReference type="OrthoDB" id="9803036at2"/>
<proteinExistence type="predicted"/>
<reference evidence="1 2" key="1">
    <citation type="submission" date="2018-02" db="EMBL/GenBank/DDBJ databases">
        <title>Reclassifiation of [Polyangium] brachysporum DSM 7029 as Guopingzhaonella breviflexa gen. nov., sp. nov., a member of the family Comamonadaceae.</title>
        <authorList>
            <person name="Tang B."/>
        </authorList>
    </citation>
    <scope>NUCLEOTIDE SEQUENCE [LARGE SCALE GENOMIC DNA]</scope>
    <source>
        <strain evidence="1 2">BCRC 80649</strain>
    </source>
</reference>
<dbReference type="InterPro" id="IPR047324">
    <property type="entry name" value="LbH_gamma_CA-like"/>
</dbReference>
<dbReference type="AlphaFoldDB" id="A0A2S5SW50"/>
<dbReference type="RefSeq" id="WP_104301813.1">
    <property type="nucleotide sequence ID" value="NZ_PSNX01000004.1"/>
</dbReference>
<keyword evidence="2" id="KW-1185">Reference proteome</keyword>
<dbReference type="PANTHER" id="PTHR13061">
    <property type="entry name" value="DYNACTIN SUBUNIT P25"/>
    <property type="match status" value="1"/>
</dbReference>
<dbReference type="SUPFAM" id="SSF51161">
    <property type="entry name" value="Trimeric LpxA-like enzymes"/>
    <property type="match status" value="1"/>
</dbReference>
<dbReference type="EMBL" id="PSNX01000004">
    <property type="protein sequence ID" value="PPE66985.1"/>
    <property type="molecule type" value="Genomic_DNA"/>
</dbReference>
<name>A0A2S5SW50_9BURK</name>
<accession>A0A2S5SW50</accession>
<gene>
    <name evidence="1" type="ORF">C1704_05900</name>
</gene>
<dbReference type="PANTHER" id="PTHR13061:SF29">
    <property type="entry name" value="GAMMA CARBONIC ANHYDRASE-LIKE 1, MITOCHONDRIAL-RELATED"/>
    <property type="match status" value="1"/>
</dbReference>
<dbReference type="InterPro" id="IPR011004">
    <property type="entry name" value="Trimer_LpxA-like_sf"/>
</dbReference>
<dbReference type="InterPro" id="IPR050484">
    <property type="entry name" value="Transf_Hexapept/Carb_Anhydrase"/>
</dbReference>
<dbReference type="CDD" id="cd04645">
    <property type="entry name" value="LbH_gamma_CA_like"/>
    <property type="match status" value="1"/>
</dbReference>
<protein>
    <submittedName>
        <fullName evidence="1">Gamma carbonic anhydrase family protein</fullName>
    </submittedName>
</protein>